<dbReference type="InterPro" id="IPR044974">
    <property type="entry name" value="Disease_R_plants"/>
</dbReference>
<dbReference type="RefSeq" id="XP_016647109.1">
    <property type="nucleotide sequence ID" value="XM_016791623.1"/>
</dbReference>
<dbReference type="PRINTS" id="PR00364">
    <property type="entry name" value="DISEASERSIST"/>
</dbReference>
<dbReference type="InterPro" id="IPR027417">
    <property type="entry name" value="P-loop_NTPase"/>
</dbReference>
<dbReference type="SMART" id="SM00255">
    <property type="entry name" value="TIR"/>
    <property type="match status" value="1"/>
</dbReference>
<dbReference type="GeneID" id="103322737"/>
<dbReference type="InterPro" id="IPR058546">
    <property type="entry name" value="RPS4B/Roq1-like_LRR"/>
</dbReference>
<dbReference type="SUPFAM" id="SSF52058">
    <property type="entry name" value="L domain-like"/>
    <property type="match status" value="1"/>
</dbReference>
<protein>
    <recommendedName>
        <fullName evidence="1">ADP-ribosyl cyclase/cyclic ADP-ribose hydrolase</fullName>
        <ecNumber evidence="1">3.2.2.6</ecNumber>
    </recommendedName>
</protein>
<evidence type="ECO:0000256" key="6">
    <source>
        <dbReference type="ARBA" id="ARBA00023027"/>
    </source>
</evidence>
<name>A0ABM1LI82_PRUMU</name>
<dbReference type="Gene3D" id="3.40.50.10140">
    <property type="entry name" value="Toll/interleukin-1 receptor homology (TIR) domain"/>
    <property type="match status" value="1"/>
</dbReference>
<dbReference type="Gene3D" id="3.80.10.10">
    <property type="entry name" value="Ribonuclease Inhibitor"/>
    <property type="match status" value="3"/>
</dbReference>
<dbReference type="SUPFAM" id="SSF52047">
    <property type="entry name" value="RNI-like"/>
    <property type="match status" value="1"/>
</dbReference>
<keyword evidence="6" id="KW-0520">NAD</keyword>
<dbReference type="EC" id="3.2.2.6" evidence="1"/>
<feature type="domain" description="TIR" evidence="8">
    <location>
        <begin position="4"/>
        <end position="170"/>
    </location>
</feature>
<evidence type="ECO:0000313" key="9">
    <source>
        <dbReference type="Proteomes" id="UP000694861"/>
    </source>
</evidence>
<dbReference type="InterPro" id="IPR042197">
    <property type="entry name" value="Apaf_helical"/>
</dbReference>
<dbReference type="InterPro" id="IPR002182">
    <property type="entry name" value="NB-ARC"/>
</dbReference>
<dbReference type="SUPFAM" id="SSF52200">
    <property type="entry name" value="Toll/Interleukin receptor TIR domain"/>
    <property type="match status" value="1"/>
</dbReference>
<keyword evidence="9" id="KW-1185">Reference proteome</keyword>
<keyword evidence="2" id="KW-0433">Leucine-rich repeat</keyword>
<gene>
    <name evidence="10" type="primary">LOC103322737</name>
</gene>
<dbReference type="InterPro" id="IPR058192">
    <property type="entry name" value="WHD_ROQ1-like"/>
</dbReference>
<keyword evidence="3" id="KW-0677">Repeat</keyword>
<reference evidence="10" key="2">
    <citation type="submission" date="2025-08" db="UniProtKB">
        <authorList>
            <consortium name="RefSeq"/>
        </authorList>
    </citation>
    <scope>IDENTIFICATION</scope>
</reference>
<evidence type="ECO:0000256" key="7">
    <source>
        <dbReference type="ARBA" id="ARBA00047304"/>
    </source>
</evidence>
<dbReference type="PROSITE" id="PS50104">
    <property type="entry name" value="TIR"/>
    <property type="match status" value="1"/>
</dbReference>
<proteinExistence type="predicted"/>
<dbReference type="Pfam" id="PF23286">
    <property type="entry name" value="LRR_13"/>
    <property type="match status" value="1"/>
</dbReference>
<sequence length="1276" mass="145136">MAKEKYDVFISFRGEDTRLTFTSHLYDALCRKKIETYIDYRLVRGWEIAPALLEAIERSTLSVIIFSKNYASSTWCLEELVHILECKDKNGQLVIPIFFDISPSDVRKQQGSYALAFRQLEKRFEDNIDKVHKWRAALTQAANLSGFDHSDNRSEASLVKKVVQDIWTKLNRESSSDLKGLVGIKWKIEQIESLLCFDLPGVCYVGIWGMGGIGKTTLADVVFHRLSSEFEAACFLANVREESEKHGLNQLRSKLLREILKDKDLNIDTPSIGSTFTRERISRTKALIVLDDVNASSQLEFLVGDHDQYCRGSLIIITTRDRSLLEERVDDDKIYEVERLSPSEALQLFQSHAFKNKSPKADFSELSRKVVHYVKGIPLALKTLGPLFLPHKRIEDWEEELSKLKKFPNEEILSVLRHSYNGLEKNEKEIFLDIACFYKGMDMDFVIKMIHLHGFYAVGIKVLIAKSLISISTSNFLEMHDMLQEMGWAIVREQCIEEPGKRDRLWDAEDVCHVLENNTGTATVRSISFHPTATTKLSGAAAFQNMYNLRLLKIFDPHLSSKRDFQRMDIEFNYINRMLKDYGLSFQLSLSLMFNNFDLSQGLESLPDALRYLHWLAYPLKSLPTKFSTKNLVELRMPCSKVVGQIWNKGQKLGNLKVIDLSYCKHLTEVPDLSGSSNLEHIDLCECTSLVQIPSYFQKFHKLTYLDLGGCLNLNYLPEMPVNIESLDLSKTAIKELPSSVWSLEKLCSLNVTHCKALEKLPSNSCNLKVSGTFSLNGCESLGEFSELPRYTSDLDLSETAIKELPSSLESLFGLTTIRLFACGSLLSLSTSIHKLKYLESLDLQLCSEFQYFPEILEPMEHLTSLSLSSTAVKVLPSSIGNLIGLRKLDLHDCWQLEVVSNSIYNLSNLETLNFHGCRSLGKLPPVSVDQVRLLSLRELILAECSIKEIPDALVCLTSLCSLDLEDTEIKSIPASIKQAAQLSSLCLTYCRSLESLPELPPLLQCLEAGRCTSLKKVSSSRTALTQGWDVFSPPRLEEKRIFSGCPKLDENARSNIMADAQLRIMRMATASSKFKEEASYDSDDSYDEYEPDNRNELKKEHFYWGSFVAINCSGYDIPNWFSHQNEGSSINIKLPPDWFRTDFLGFALSVVVYSNNNAGWLDCGYKYTFDIGCKYNFKTSNGESHEINHPFYSPYPYVRTSVDSHELFVWWYNNVFQVVGGAEIPTAFYKLVTEASVDFSLKQDRRKPFPELEVVKCGICLLYAQDAEIIKQRNL</sequence>
<dbReference type="PANTHER" id="PTHR11017:SF574">
    <property type="entry name" value="ADP-RIBOSYL CYCLASE_CYCLIC ADP-RIBOSE HYDROLASE"/>
    <property type="match status" value="1"/>
</dbReference>
<dbReference type="Proteomes" id="UP000694861">
    <property type="component" value="Linkage group LG2"/>
</dbReference>
<dbReference type="Pfam" id="PF00931">
    <property type="entry name" value="NB-ARC"/>
    <property type="match status" value="1"/>
</dbReference>
<keyword evidence="4" id="KW-0378">Hydrolase</keyword>
<dbReference type="InterPro" id="IPR000157">
    <property type="entry name" value="TIR_dom"/>
</dbReference>
<evidence type="ECO:0000256" key="2">
    <source>
        <dbReference type="ARBA" id="ARBA00022614"/>
    </source>
</evidence>
<dbReference type="SMART" id="SM00369">
    <property type="entry name" value="LRR_TYP"/>
    <property type="match status" value="5"/>
</dbReference>
<dbReference type="Pfam" id="PF20160">
    <property type="entry name" value="C-JID"/>
    <property type="match status" value="1"/>
</dbReference>
<comment type="catalytic activity">
    <reaction evidence="7">
        <text>NAD(+) + H2O = ADP-D-ribose + nicotinamide + H(+)</text>
        <dbReference type="Rhea" id="RHEA:16301"/>
        <dbReference type="ChEBI" id="CHEBI:15377"/>
        <dbReference type="ChEBI" id="CHEBI:15378"/>
        <dbReference type="ChEBI" id="CHEBI:17154"/>
        <dbReference type="ChEBI" id="CHEBI:57540"/>
        <dbReference type="ChEBI" id="CHEBI:57967"/>
        <dbReference type="EC" id="3.2.2.6"/>
    </reaction>
    <physiologicalReaction direction="left-to-right" evidence="7">
        <dbReference type="Rhea" id="RHEA:16302"/>
    </physiologicalReaction>
</comment>
<evidence type="ECO:0000256" key="4">
    <source>
        <dbReference type="ARBA" id="ARBA00022801"/>
    </source>
</evidence>
<reference evidence="9" key="1">
    <citation type="journal article" date="2012" name="Nat. Commun.">
        <title>The genome of Prunus mume.</title>
        <authorList>
            <person name="Zhang Q."/>
            <person name="Chen W."/>
            <person name="Sun L."/>
            <person name="Zhao F."/>
            <person name="Huang B."/>
            <person name="Yang W."/>
            <person name="Tao Y."/>
            <person name="Wang J."/>
            <person name="Yuan Z."/>
            <person name="Fan G."/>
            <person name="Xing Z."/>
            <person name="Han C."/>
            <person name="Pan H."/>
            <person name="Zhong X."/>
            <person name="Shi W."/>
            <person name="Liang X."/>
            <person name="Du D."/>
            <person name="Sun F."/>
            <person name="Xu Z."/>
            <person name="Hao R."/>
            <person name="Lv T."/>
            <person name="Lv Y."/>
            <person name="Zheng Z."/>
            <person name="Sun M."/>
            <person name="Luo L."/>
            <person name="Cai M."/>
            <person name="Gao Y."/>
            <person name="Wang J."/>
            <person name="Yin Y."/>
            <person name="Xu X."/>
            <person name="Cheng T."/>
            <person name="Wang J."/>
        </authorList>
    </citation>
    <scope>NUCLEOTIDE SEQUENCE [LARGE SCALE GENOMIC DNA]</scope>
</reference>
<accession>A0ABM1LI82</accession>
<dbReference type="PANTHER" id="PTHR11017">
    <property type="entry name" value="LEUCINE-RICH REPEAT-CONTAINING PROTEIN"/>
    <property type="match status" value="1"/>
</dbReference>
<dbReference type="Pfam" id="PF01582">
    <property type="entry name" value="TIR"/>
    <property type="match status" value="1"/>
</dbReference>
<dbReference type="Pfam" id="PF23282">
    <property type="entry name" value="WHD_ROQ1"/>
    <property type="match status" value="1"/>
</dbReference>
<dbReference type="InterPro" id="IPR003591">
    <property type="entry name" value="Leu-rich_rpt_typical-subtyp"/>
</dbReference>
<dbReference type="Gene3D" id="1.10.8.430">
    <property type="entry name" value="Helical domain of apoptotic protease-activating factors"/>
    <property type="match status" value="1"/>
</dbReference>
<dbReference type="Gene3D" id="3.40.50.300">
    <property type="entry name" value="P-loop containing nucleotide triphosphate hydrolases"/>
    <property type="match status" value="1"/>
</dbReference>
<evidence type="ECO:0000256" key="3">
    <source>
        <dbReference type="ARBA" id="ARBA00022737"/>
    </source>
</evidence>
<evidence type="ECO:0000313" key="10">
    <source>
        <dbReference type="RefSeq" id="XP_016647109.1"/>
    </source>
</evidence>
<dbReference type="InterPro" id="IPR045344">
    <property type="entry name" value="C-JID"/>
</dbReference>
<dbReference type="InterPro" id="IPR035897">
    <property type="entry name" value="Toll_tir_struct_dom_sf"/>
</dbReference>
<evidence type="ECO:0000256" key="1">
    <source>
        <dbReference type="ARBA" id="ARBA00011982"/>
    </source>
</evidence>
<dbReference type="SUPFAM" id="SSF52540">
    <property type="entry name" value="P-loop containing nucleoside triphosphate hydrolases"/>
    <property type="match status" value="1"/>
</dbReference>
<evidence type="ECO:0000256" key="5">
    <source>
        <dbReference type="ARBA" id="ARBA00022821"/>
    </source>
</evidence>
<keyword evidence="5" id="KW-0611">Plant defense</keyword>
<organism evidence="9 10">
    <name type="scientific">Prunus mume</name>
    <name type="common">Japanese apricot</name>
    <name type="synonym">Armeniaca mume</name>
    <dbReference type="NCBI Taxonomy" id="102107"/>
    <lineage>
        <taxon>Eukaryota</taxon>
        <taxon>Viridiplantae</taxon>
        <taxon>Streptophyta</taxon>
        <taxon>Embryophyta</taxon>
        <taxon>Tracheophyta</taxon>
        <taxon>Spermatophyta</taxon>
        <taxon>Magnoliopsida</taxon>
        <taxon>eudicotyledons</taxon>
        <taxon>Gunneridae</taxon>
        <taxon>Pentapetalae</taxon>
        <taxon>rosids</taxon>
        <taxon>fabids</taxon>
        <taxon>Rosales</taxon>
        <taxon>Rosaceae</taxon>
        <taxon>Amygdaloideae</taxon>
        <taxon>Amygdaleae</taxon>
        <taxon>Prunus</taxon>
    </lineage>
</organism>
<dbReference type="InterPro" id="IPR032675">
    <property type="entry name" value="LRR_dom_sf"/>
</dbReference>
<evidence type="ECO:0000259" key="8">
    <source>
        <dbReference type="PROSITE" id="PS50104"/>
    </source>
</evidence>